<reference evidence="2" key="2">
    <citation type="submission" date="2020-09" db="EMBL/GenBank/DDBJ databases">
        <authorList>
            <person name="Sun Q."/>
            <person name="Sedlacek I."/>
        </authorList>
    </citation>
    <scope>NUCLEOTIDE SEQUENCE</scope>
    <source>
        <strain evidence="2">CCM 8433</strain>
    </source>
</reference>
<proteinExistence type="predicted"/>
<keyword evidence="3" id="KW-1185">Reference proteome</keyword>
<dbReference type="EMBL" id="BMDT01000002">
    <property type="protein sequence ID" value="GGI65185.1"/>
    <property type="molecule type" value="Genomic_DNA"/>
</dbReference>
<evidence type="ECO:0000313" key="3">
    <source>
        <dbReference type="Proteomes" id="UP000622610"/>
    </source>
</evidence>
<sequence length="194" mass="22627">MNLDQIMQDCYGGMALEPQMWKNDPLFELFDLAKDQYQFLENGEYNETMFSSARKEVSVVINQLFPGNQEVIIVIDTASQTVNGKHHGFVRKIIKQRKSVIFSSHQSDYHKGEGEQLILTTISQNIDWSKLIVCLLNQDFLNRKPRFKTTKEADYPSVYLIHPQNGIILHVYDDRGYVIYFPDEVIKEAFEKQK</sequence>
<dbReference type="InterPro" id="IPR024976">
    <property type="entry name" value="DUF3885"/>
</dbReference>
<dbReference type="AlphaFoldDB" id="A0A917JDD0"/>
<reference evidence="2" key="1">
    <citation type="journal article" date="2014" name="Int. J. Syst. Evol. Microbiol.">
        <title>Complete genome sequence of Corynebacterium casei LMG S-19264T (=DSM 44701T), isolated from a smear-ripened cheese.</title>
        <authorList>
            <consortium name="US DOE Joint Genome Institute (JGI-PGF)"/>
            <person name="Walter F."/>
            <person name="Albersmeier A."/>
            <person name="Kalinowski J."/>
            <person name="Ruckert C."/>
        </authorList>
    </citation>
    <scope>NUCLEOTIDE SEQUENCE</scope>
    <source>
        <strain evidence="2">CCM 8433</strain>
    </source>
</reference>
<protein>
    <recommendedName>
        <fullName evidence="1">DUF3885 domain-containing protein</fullName>
    </recommendedName>
</protein>
<dbReference type="Proteomes" id="UP000622610">
    <property type="component" value="Unassembled WGS sequence"/>
</dbReference>
<gene>
    <name evidence="2" type="primary">ynaE</name>
    <name evidence="2" type="ORF">GCM10011482_08390</name>
</gene>
<feature type="domain" description="DUF3885" evidence="1">
    <location>
        <begin position="29"/>
        <end position="184"/>
    </location>
</feature>
<dbReference type="RefSeq" id="WP_188367022.1">
    <property type="nucleotide sequence ID" value="NZ_BMDT01000002.1"/>
</dbReference>
<dbReference type="Pfam" id="PF13021">
    <property type="entry name" value="DUF3885"/>
    <property type="match status" value="1"/>
</dbReference>
<accession>A0A917JDD0</accession>
<name>A0A917JDD0_9ENTE</name>
<evidence type="ECO:0000259" key="1">
    <source>
        <dbReference type="Pfam" id="PF13021"/>
    </source>
</evidence>
<evidence type="ECO:0000313" key="2">
    <source>
        <dbReference type="EMBL" id="GGI65185.1"/>
    </source>
</evidence>
<organism evidence="2 3">
    <name type="scientific">Enterococcus alcedinis</name>
    <dbReference type="NCBI Taxonomy" id="1274384"/>
    <lineage>
        <taxon>Bacteria</taxon>
        <taxon>Bacillati</taxon>
        <taxon>Bacillota</taxon>
        <taxon>Bacilli</taxon>
        <taxon>Lactobacillales</taxon>
        <taxon>Enterococcaceae</taxon>
        <taxon>Enterococcus</taxon>
    </lineage>
</organism>
<comment type="caution">
    <text evidence="2">The sequence shown here is derived from an EMBL/GenBank/DDBJ whole genome shotgun (WGS) entry which is preliminary data.</text>
</comment>